<dbReference type="SUPFAM" id="SSF51556">
    <property type="entry name" value="Metallo-dependent hydrolases"/>
    <property type="match status" value="1"/>
</dbReference>
<dbReference type="GO" id="GO:0046872">
    <property type="term" value="F:metal ion binding"/>
    <property type="evidence" value="ECO:0007669"/>
    <property type="project" value="UniProtKB-KW"/>
</dbReference>
<evidence type="ECO:0000259" key="6">
    <source>
        <dbReference type="Pfam" id="PF22039"/>
    </source>
</evidence>
<keyword evidence="8" id="KW-1185">Reference proteome</keyword>
<evidence type="ECO:0000313" key="8">
    <source>
        <dbReference type="Proteomes" id="UP000198615"/>
    </source>
</evidence>
<evidence type="ECO:0000313" key="7">
    <source>
        <dbReference type="EMBL" id="SDF58029.1"/>
    </source>
</evidence>
<protein>
    <submittedName>
        <fullName evidence="7">Cytosine/adenosine deaminase</fullName>
    </submittedName>
</protein>
<feature type="domain" description="Amidohydrolase-related" evidence="5">
    <location>
        <begin position="59"/>
        <end position="428"/>
    </location>
</feature>
<accession>A0A8G2EYD3</accession>
<dbReference type="InterPro" id="IPR006680">
    <property type="entry name" value="Amidohydro-rel"/>
</dbReference>
<dbReference type="InterPro" id="IPR032466">
    <property type="entry name" value="Metal_Hydrolase"/>
</dbReference>
<dbReference type="Gene3D" id="3.20.20.140">
    <property type="entry name" value="Metal-dependent hydrolases"/>
    <property type="match status" value="1"/>
</dbReference>
<dbReference type="PANTHER" id="PTHR43794">
    <property type="entry name" value="AMINOHYDROLASE SSNA-RELATED"/>
    <property type="match status" value="1"/>
</dbReference>
<dbReference type="InterPro" id="IPR011059">
    <property type="entry name" value="Metal-dep_hydrolase_composite"/>
</dbReference>
<dbReference type="Proteomes" id="UP000198615">
    <property type="component" value="Unassembled WGS sequence"/>
</dbReference>
<gene>
    <name evidence="7" type="ORF">SAMN05660686_01742</name>
</gene>
<dbReference type="Pfam" id="PF01979">
    <property type="entry name" value="Amidohydro_1"/>
    <property type="match status" value="1"/>
</dbReference>
<evidence type="ECO:0000256" key="2">
    <source>
        <dbReference type="ARBA" id="ARBA00022723"/>
    </source>
</evidence>
<comment type="caution">
    <text evidence="7">The sequence shown here is derived from an EMBL/GenBank/DDBJ whole genome shotgun (WGS) entry which is preliminary data.</text>
</comment>
<keyword evidence="2" id="KW-0479">Metal-binding</keyword>
<dbReference type="GO" id="GO:0016810">
    <property type="term" value="F:hydrolase activity, acting on carbon-nitrogen (but not peptide) bonds"/>
    <property type="evidence" value="ECO:0007669"/>
    <property type="project" value="InterPro"/>
</dbReference>
<dbReference type="Pfam" id="PF22039">
    <property type="entry name" value="HUTI_composite_bact"/>
    <property type="match status" value="1"/>
</dbReference>
<dbReference type="InterPro" id="IPR050287">
    <property type="entry name" value="MTA/SAH_deaminase"/>
</dbReference>
<dbReference type="PANTHER" id="PTHR43794:SF11">
    <property type="entry name" value="AMIDOHYDROLASE-RELATED DOMAIN-CONTAINING PROTEIN"/>
    <property type="match status" value="1"/>
</dbReference>
<keyword evidence="3" id="KW-0378">Hydrolase</keyword>
<evidence type="ECO:0000259" key="5">
    <source>
        <dbReference type="Pfam" id="PF01979"/>
    </source>
</evidence>
<dbReference type="RefSeq" id="WP_093149637.1">
    <property type="nucleotide sequence ID" value="NZ_FNBW01000004.1"/>
</dbReference>
<sequence>MADIRIDNALVVTMDGDRRVLEGASVAISGTRIAAIGPRAEIARDHPAETVIDASRKALMPGFVDVHAHAGHGLIKTLGLAGDGEWERTCHTAYTVASDTAFWAAEAALSAVERIRCGTTTGVSYLGGGDDVMRTDETIYADAHCREIERLGTRSVVAVGINRPPFPKTYANIEAGSYRERAVSFDTQLSVCEAVAKAWDGAAGGRVKIAVSFPVHHRGSEQDAMLDTVRDQAAATRDLTRRLGLIFTQDGHRQGSIRLAHEVFGLLGPDALMSHSVDLDGEEIRLVAETGTKIAHNPSANRSITGRCPVPELIEAGAVVGLGSDGTAPDRGYDMFRHMFQAMHYHRRHFRDPAVLPPGKMLEMATIDGATALGMQDQIGSVEVGKQADLILVDLFKPHMVPMTMPLYRLACFANGADVDTTIVAGRILMRERRLVGIDEAGVLEAADRQAALMVERAGLKDLERLPDRFWGVARG</sequence>
<feature type="domain" description="Aminodeoxyfutalosine deaminase/Imidazolonepropionase-like composite" evidence="6">
    <location>
        <begin position="26"/>
        <end position="48"/>
    </location>
</feature>
<dbReference type="Gene3D" id="2.30.40.10">
    <property type="entry name" value="Urease, subunit C, domain 1"/>
    <property type="match status" value="1"/>
</dbReference>
<evidence type="ECO:0000256" key="1">
    <source>
        <dbReference type="ARBA" id="ARBA00006745"/>
    </source>
</evidence>
<dbReference type="EMBL" id="FNBW01000004">
    <property type="protein sequence ID" value="SDF58029.1"/>
    <property type="molecule type" value="Genomic_DNA"/>
</dbReference>
<organism evidence="7 8">
    <name type="scientific">Thalassobaculum litoreum DSM 18839</name>
    <dbReference type="NCBI Taxonomy" id="1123362"/>
    <lineage>
        <taxon>Bacteria</taxon>
        <taxon>Pseudomonadati</taxon>
        <taxon>Pseudomonadota</taxon>
        <taxon>Alphaproteobacteria</taxon>
        <taxon>Rhodospirillales</taxon>
        <taxon>Thalassobaculaceae</taxon>
        <taxon>Thalassobaculum</taxon>
    </lineage>
</organism>
<keyword evidence="4" id="KW-0862">Zinc</keyword>
<evidence type="ECO:0000256" key="3">
    <source>
        <dbReference type="ARBA" id="ARBA00022801"/>
    </source>
</evidence>
<dbReference type="SUPFAM" id="SSF51338">
    <property type="entry name" value="Composite domain of metallo-dependent hydrolases"/>
    <property type="match status" value="1"/>
</dbReference>
<evidence type="ECO:0000256" key="4">
    <source>
        <dbReference type="ARBA" id="ARBA00022833"/>
    </source>
</evidence>
<dbReference type="InterPro" id="IPR054418">
    <property type="entry name" value="MQNX/HUTI_composite_N"/>
</dbReference>
<comment type="similarity">
    <text evidence="1">Belongs to the metallo-dependent hydrolases superfamily. ATZ/TRZ family.</text>
</comment>
<name>A0A8G2EYD3_9PROT</name>
<dbReference type="AlphaFoldDB" id="A0A8G2EYD3"/>
<proteinExistence type="inferred from homology"/>
<dbReference type="OrthoDB" id="9796020at2"/>
<reference evidence="7 8" key="1">
    <citation type="submission" date="2016-10" db="EMBL/GenBank/DDBJ databases">
        <authorList>
            <person name="Varghese N."/>
            <person name="Submissions S."/>
        </authorList>
    </citation>
    <scope>NUCLEOTIDE SEQUENCE [LARGE SCALE GENOMIC DNA]</scope>
    <source>
        <strain evidence="7 8">DSM 18839</strain>
    </source>
</reference>